<dbReference type="AlphaFoldDB" id="A0A512NFN5"/>
<accession>A0A512NFN5</accession>
<gene>
    <name evidence="3" type="ORF">RSO01_49290</name>
</gene>
<organism evidence="3 4">
    <name type="scientific">Reyranella soli</name>
    <dbReference type="NCBI Taxonomy" id="1230389"/>
    <lineage>
        <taxon>Bacteria</taxon>
        <taxon>Pseudomonadati</taxon>
        <taxon>Pseudomonadota</taxon>
        <taxon>Alphaproteobacteria</taxon>
        <taxon>Hyphomicrobiales</taxon>
        <taxon>Reyranellaceae</taxon>
        <taxon>Reyranella</taxon>
    </lineage>
</organism>
<dbReference type="CDD" id="cd06529">
    <property type="entry name" value="S24_LexA-like"/>
    <property type="match status" value="1"/>
</dbReference>
<comment type="caution">
    <text evidence="3">The sequence shown here is derived from an EMBL/GenBank/DDBJ whole genome shotgun (WGS) entry which is preliminary data.</text>
</comment>
<dbReference type="SUPFAM" id="SSF51306">
    <property type="entry name" value="LexA/Signal peptidase"/>
    <property type="match status" value="1"/>
</dbReference>
<proteinExistence type="predicted"/>
<dbReference type="OrthoDB" id="528805at2"/>
<dbReference type="Proteomes" id="UP000321058">
    <property type="component" value="Unassembled WGS sequence"/>
</dbReference>
<dbReference type="InterPro" id="IPR039418">
    <property type="entry name" value="LexA-like"/>
</dbReference>
<evidence type="ECO:0000313" key="4">
    <source>
        <dbReference type="Proteomes" id="UP000321058"/>
    </source>
</evidence>
<dbReference type="InterPro" id="IPR036286">
    <property type="entry name" value="LexA/Signal_pep-like_sf"/>
</dbReference>
<feature type="domain" description="Peptidase S24/S26A/S26B/S26C" evidence="2">
    <location>
        <begin position="93"/>
        <end position="188"/>
    </location>
</feature>
<dbReference type="EMBL" id="BKAJ01000087">
    <property type="protein sequence ID" value="GEP57763.1"/>
    <property type="molecule type" value="Genomic_DNA"/>
</dbReference>
<keyword evidence="4" id="KW-1185">Reference proteome</keyword>
<name>A0A512NFN5_9HYPH</name>
<evidence type="ECO:0000259" key="2">
    <source>
        <dbReference type="Pfam" id="PF00717"/>
    </source>
</evidence>
<evidence type="ECO:0000256" key="1">
    <source>
        <dbReference type="SAM" id="MobiDB-lite"/>
    </source>
</evidence>
<dbReference type="RefSeq" id="WP_147152362.1">
    <property type="nucleotide sequence ID" value="NZ_BKAJ01000087.1"/>
</dbReference>
<dbReference type="Pfam" id="PF00717">
    <property type="entry name" value="Peptidase_S24"/>
    <property type="match status" value="1"/>
</dbReference>
<dbReference type="InterPro" id="IPR015927">
    <property type="entry name" value="Peptidase_S24_S26A/B/C"/>
</dbReference>
<protein>
    <recommendedName>
        <fullName evidence="2">Peptidase S24/S26A/S26B/S26C domain-containing protein</fullName>
    </recommendedName>
</protein>
<dbReference type="Gene3D" id="2.10.109.10">
    <property type="entry name" value="Umud Fragment, subunit A"/>
    <property type="match status" value="1"/>
</dbReference>
<sequence length="217" mass="23865">MDAPRKLLVDTLARRPDLDLKNLSLAIGRNHAYLQQYLMRGSPRELPEAVRHGLAPLLGVSPDDLRSTAAPTGGGPGGDARGSALRDDRADLPVYASAEGGGGALIITNEPIDYVRRPEPLLSVRDSYGCYVIGESMSPAYEQGDLLLIHPSRPVRPGDDCVFVRDPGDGSQHALVKRLLRITPEKWRVRQFHPAKDFDLDRGQWQKAQLIVGKYAR</sequence>
<feature type="region of interest" description="Disordered" evidence="1">
    <location>
        <begin position="61"/>
        <end position="85"/>
    </location>
</feature>
<evidence type="ECO:0000313" key="3">
    <source>
        <dbReference type="EMBL" id="GEP57763.1"/>
    </source>
</evidence>
<reference evidence="3 4" key="1">
    <citation type="submission" date="2019-07" db="EMBL/GenBank/DDBJ databases">
        <title>Whole genome shotgun sequence of Reyranella soli NBRC 108950.</title>
        <authorList>
            <person name="Hosoyama A."/>
            <person name="Uohara A."/>
            <person name="Ohji S."/>
            <person name="Ichikawa N."/>
        </authorList>
    </citation>
    <scope>NUCLEOTIDE SEQUENCE [LARGE SCALE GENOMIC DNA]</scope>
    <source>
        <strain evidence="3 4">NBRC 108950</strain>
    </source>
</reference>